<evidence type="ECO:0000259" key="3">
    <source>
        <dbReference type="PROSITE" id="PS51186"/>
    </source>
</evidence>
<keyword evidence="2" id="KW-0012">Acyltransferase</keyword>
<sequence>MATLREALPTDITVLSELAARFYAEEGFGTPPEQLRRNAEVLVSDPSVRVVLAVDDTGRPVGFAMTWLLFGLEQGRYVEIGDLYLSPDARGTGSGRALVEDALAWGADNGAGSAYLHVDDEGARRHGLPAFYSHLGFTDAGR</sequence>
<dbReference type="Proteomes" id="UP000800981">
    <property type="component" value="Unassembled WGS sequence"/>
</dbReference>
<accession>A0ABX0H474</accession>
<reference evidence="4 5" key="1">
    <citation type="submission" date="2020-03" db="EMBL/GenBank/DDBJ databases">
        <title>Two novel Motilibacter sp.</title>
        <authorList>
            <person name="Liu S."/>
        </authorList>
    </citation>
    <scope>NUCLEOTIDE SEQUENCE [LARGE SCALE GENOMIC DNA]</scope>
    <source>
        <strain evidence="4 5">E257</strain>
    </source>
</reference>
<name>A0ABX0H474_9ACTN</name>
<evidence type="ECO:0000313" key="5">
    <source>
        <dbReference type="Proteomes" id="UP000800981"/>
    </source>
</evidence>
<dbReference type="InterPro" id="IPR016181">
    <property type="entry name" value="Acyl_CoA_acyltransferase"/>
</dbReference>
<evidence type="ECO:0000313" key="4">
    <source>
        <dbReference type="EMBL" id="NHC16651.1"/>
    </source>
</evidence>
<dbReference type="InterPro" id="IPR050832">
    <property type="entry name" value="Bact_Acetyltransf"/>
</dbReference>
<dbReference type="SUPFAM" id="SSF55729">
    <property type="entry name" value="Acyl-CoA N-acyltransferases (Nat)"/>
    <property type="match status" value="1"/>
</dbReference>
<dbReference type="PANTHER" id="PTHR43877">
    <property type="entry name" value="AMINOALKYLPHOSPHONATE N-ACETYLTRANSFERASE-RELATED-RELATED"/>
    <property type="match status" value="1"/>
</dbReference>
<dbReference type="Pfam" id="PF00583">
    <property type="entry name" value="Acetyltransf_1"/>
    <property type="match status" value="1"/>
</dbReference>
<proteinExistence type="predicted"/>
<dbReference type="RefSeq" id="WP_166285044.1">
    <property type="nucleotide sequence ID" value="NZ_JAANNP010000267.1"/>
</dbReference>
<dbReference type="PROSITE" id="PS51186">
    <property type="entry name" value="GNAT"/>
    <property type="match status" value="1"/>
</dbReference>
<organism evidence="4 5">
    <name type="scientific">Motilibacter deserti</name>
    <dbReference type="NCBI Taxonomy" id="2714956"/>
    <lineage>
        <taxon>Bacteria</taxon>
        <taxon>Bacillati</taxon>
        <taxon>Actinomycetota</taxon>
        <taxon>Actinomycetes</taxon>
        <taxon>Motilibacterales</taxon>
        <taxon>Motilibacteraceae</taxon>
        <taxon>Motilibacter</taxon>
    </lineage>
</organism>
<keyword evidence="1" id="KW-0808">Transferase</keyword>
<dbReference type="CDD" id="cd04301">
    <property type="entry name" value="NAT_SF"/>
    <property type="match status" value="1"/>
</dbReference>
<dbReference type="InterPro" id="IPR000182">
    <property type="entry name" value="GNAT_dom"/>
</dbReference>
<keyword evidence="5" id="KW-1185">Reference proteome</keyword>
<protein>
    <submittedName>
        <fullName evidence="4">GNAT family N-acetyltransferase</fullName>
    </submittedName>
</protein>
<feature type="domain" description="N-acetyltransferase" evidence="3">
    <location>
        <begin position="2"/>
        <end position="142"/>
    </location>
</feature>
<evidence type="ECO:0000256" key="1">
    <source>
        <dbReference type="ARBA" id="ARBA00022679"/>
    </source>
</evidence>
<feature type="non-terminal residue" evidence="4">
    <location>
        <position position="142"/>
    </location>
</feature>
<gene>
    <name evidence="4" type="ORF">G9H71_22995</name>
</gene>
<dbReference type="EMBL" id="JAANNP010000267">
    <property type="protein sequence ID" value="NHC16651.1"/>
    <property type="molecule type" value="Genomic_DNA"/>
</dbReference>
<evidence type="ECO:0000256" key="2">
    <source>
        <dbReference type="ARBA" id="ARBA00023315"/>
    </source>
</evidence>
<comment type="caution">
    <text evidence="4">The sequence shown here is derived from an EMBL/GenBank/DDBJ whole genome shotgun (WGS) entry which is preliminary data.</text>
</comment>
<dbReference type="Gene3D" id="3.40.630.30">
    <property type="match status" value="1"/>
</dbReference>